<evidence type="ECO:0000256" key="4">
    <source>
        <dbReference type="ARBA" id="ARBA00022692"/>
    </source>
</evidence>
<keyword evidence="10" id="KW-0732">Signal</keyword>
<evidence type="ECO:0000256" key="3">
    <source>
        <dbReference type="ARBA" id="ARBA00022452"/>
    </source>
</evidence>
<keyword evidence="2 8" id="KW-0813">Transport</keyword>
<dbReference type="InterPro" id="IPR037066">
    <property type="entry name" value="Plug_dom_sf"/>
</dbReference>
<dbReference type="PROSITE" id="PS52016">
    <property type="entry name" value="TONB_DEPENDENT_REC_3"/>
    <property type="match status" value="1"/>
</dbReference>
<keyword evidence="6 8" id="KW-0472">Membrane</keyword>
<dbReference type="RefSeq" id="WP_375558001.1">
    <property type="nucleotide sequence ID" value="NZ_JBBVGT010000003.1"/>
</dbReference>
<dbReference type="InterPro" id="IPR023997">
    <property type="entry name" value="TonB-dep_OMP_SusC/RagA_CS"/>
</dbReference>
<dbReference type="Pfam" id="PF00593">
    <property type="entry name" value="TonB_dep_Rec_b-barrel"/>
    <property type="match status" value="1"/>
</dbReference>
<dbReference type="InterPro" id="IPR008969">
    <property type="entry name" value="CarboxyPept-like_regulatory"/>
</dbReference>
<evidence type="ECO:0000256" key="9">
    <source>
        <dbReference type="RuleBase" id="RU003357"/>
    </source>
</evidence>
<keyword evidence="5 9" id="KW-0798">TonB box</keyword>
<feature type="domain" description="TonB-dependent receptor plug" evidence="12">
    <location>
        <begin position="118"/>
        <end position="224"/>
    </location>
</feature>
<feature type="domain" description="TonB-dependent receptor-like beta-barrel" evidence="11">
    <location>
        <begin position="386"/>
        <end position="927"/>
    </location>
</feature>
<evidence type="ECO:0000259" key="12">
    <source>
        <dbReference type="Pfam" id="PF07715"/>
    </source>
</evidence>
<keyword evidence="14" id="KW-1185">Reference proteome</keyword>
<sequence length="992" mass="109922">MKRSYWRALCLFLTLTIPVLTFAQNAARVEGYVTDASTGEALYGVSIGVKGTSLGTMTDENGHYLLSNLPSSAVLTVSYIGYTSQEIEITNEKLDVQLSPANNMMEDVVVIGYGSVKRKDVTTAISSVSLKDLEERPIVSAAQAIQGKAAGVSVIQPNGAPGGETSIRIRGTTSFNGSNDPLYVVDGVPVDNINFLSPNEIQDMQILKDASSASIYGSRAANGVVLITTKTGKAGEAKISVHSQYTQNRVSNEITPLNVAQYKELQDEIGLISLPDDLQDETDWFDETYSTGNLHSHQLSISGGTDKTKYLLSGSYLDEKGILSTAFYKRYNFRANVENQVRSWLKMNANITYSDYSNNGITTGLGANRGGVILSVINTPTYAPIWNPENPDQYYNNFYGINNITHPLENMARNANNKSRENRLLASASAEMTFIPQLVYKSAFTLDRRNAIITSFLDPISTAWGRNQFGEGSDSRNMNTVLVFDNVLTYTENYDKHGIEAMGGTSWTSSDYTNNWINGSHYRNGSIQTLNAANKISWTGTGSGASEWGIMSYFGRVAYNYDSKYLVTANVRMDGSSKLHPDHRWGTFPSVSAAWRISSESFMDGADWLDDLKIRGGWGQTGNQSGIGDYAYLQRYNINRIEWFEEGQENAVPTISQANLRTKDLQWETTTQTNVGLDLTALNSRLTVNLDYYYKRTTDMLMYVSLPAGAAQANNIVRNEGEMTNRGVELFVTSRNVMGYDESLGWETNFNISFNKNTLESLEMQKIYNTAVTSDVVNETVVRNEPGRPLSGFYGYISDGVDPETGELMYRDLNADGKISSSDRTYIGDPNPSFTFGLTNNFSWKNFNLSVFLQGSYGNDIFNASRIETEGMYDGKNQSTRVLDRWKIPGQITDVPKAGFNIKNSSYFIEDGSYLRVKNVSLSYNVTGAKLKQMGISRLQPYISASNLLTWTNYTGMDPEVNQWGNSGAVQGIDWGTYPHSRSFVIGVNLEF</sequence>
<dbReference type="SUPFAM" id="SSF49464">
    <property type="entry name" value="Carboxypeptidase regulatory domain-like"/>
    <property type="match status" value="1"/>
</dbReference>
<keyword evidence="13" id="KW-0675">Receptor</keyword>
<evidence type="ECO:0000256" key="2">
    <source>
        <dbReference type="ARBA" id="ARBA00022448"/>
    </source>
</evidence>
<gene>
    <name evidence="13" type="ORF">WKR92_11575</name>
</gene>
<dbReference type="Pfam" id="PF07715">
    <property type="entry name" value="Plug"/>
    <property type="match status" value="1"/>
</dbReference>
<comment type="caution">
    <text evidence="13">The sequence shown here is derived from an EMBL/GenBank/DDBJ whole genome shotgun (WGS) entry which is preliminary data.</text>
</comment>
<dbReference type="Gene3D" id="2.40.170.20">
    <property type="entry name" value="TonB-dependent receptor, beta-barrel domain"/>
    <property type="match status" value="1"/>
</dbReference>
<name>A0ABV5CFY8_9SPHI</name>
<dbReference type="InterPro" id="IPR012910">
    <property type="entry name" value="Plug_dom"/>
</dbReference>
<dbReference type="Pfam" id="PF13715">
    <property type="entry name" value="CarbopepD_reg_2"/>
    <property type="match status" value="1"/>
</dbReference>
<dbReference type="InterPro" id="IPR039426">
    <property type="entry name" value="TonB-dep_rcpt-like"/>
</dbReference>
<organism evidence="13 14">
    <name type="scientific">Albibacterium profundi</name>
    <dbReference type="NCBI Taxonomy" id="3134906"/>
    <lineage>
        <taxon>Bacteria</taxon>
        <taxon>Pseudomonadati</taxon>
        <taxon>Bacteroidota</taxon>
        <taxon>Sphingobacteriia</taxon>
        <taxon>Sphingobacteriales</taxon>
        <taxon>Sphingobacteriaceae</taxon>
        <taxon>Albibacterium</taxon>
    </lineage>
</organism>
<keyword evidence="3 8" id="KW-1134">Transmembrane beta strand</keyword>
<evidence type="ECO:0000313" key="13">
    <source>
        <dbReference type="EMBL" id="MFB5946472.1"/>
    </source>
</evidence>
<keyword evidence="4 8" id="KW-0812">Transmembrane</keyword>
<dbReference type="SUPFAM" id="SSF56935">
    <property type="entry name" value="Porins"/>
    <property type="match status" value="1"/>
</dbReference>
<dbReference type="NCBIfam" id="TIGR04056">
    <property type="entry name" value="OMP_RagA_SusC"/>
    <property type="match status" value="1"/>
</dbReference>
<proteinExistence type="inferred from homology"/>
<evidence type="ECO:0000259" key="11">
    <source>
        <dbReference type="Pfam" id="PF00593"/>
    </source>
</evidence>
<comment type="subcellular location">
    <subcellularLocation>
        <location evidence="1 8">Cell outer membrane</location>
        <topology evidence="1 8">Multi-pass membrane protein</topology>
    </subcellularLocation>
</comment>
<dbReference type="InterPro" id="IPR036942">
    <property type="entry name" value="Beta-barrel_TonB_sf"/>
</dbReference>
<evidence type="ECO:0000256" key="5">
    <source>
        <dbReference type="ARBA" id="ARBA00023077"/>
    </source>
</evidence>
<comment type="similarity">
    <text evidence="8 9">Belongs to the TonB-dependent receptor family.</text>
</comment>
<feature type="signal peptide" evidence="10">
    <location>
        <begin position="1"/>
        <end position="23"/>
    </location>
</feature>
<dbReference type="Proteomes" id="UP001580928">
    <property type="component" value="Unassembled WGS sequence"/>
</dbReference>
<evidence type="ECO:0000313" key="14">
    <source>
        <dbReference type="Proteomes" id="UP001580928"/>
    </source>
</evidence>
<dbReference type="Gene3D" id="2.170.130.10">
    <property type="entry name" value="TonB-dependent receptor, plug domain"/>
    <property type="match status" value="1"/>
</dbReference>
<evidence type="ECO:0000256" key="6">
    <source>
        <dbReference type="ARBA" id="ARBA00023136"/>
    </source>
</evidence>
<feature type="chain" id="PRO_5047105406" evidence="10">
    <location>
        <begin position="24"/>
        <end position="992"/>
    </location>
</feature>
<dbReference type="NCBIfam" id="TIGR04057">
    <property type="entry name" value="SusC_RagA_signa"/>
    <property type="match status" value="1"/>
</dbReference>
<evidence type="ECO:0000256" key="1">
    <source>
        <dbReference type="ARBA" id="ARBA00004571"/>
    </source>
</evidence>
<accession>A0ABV5CFY8</accession>
<keyword evidence="7 8" id="KW-0998">Cell outer membrane</keyword>
<dbReference type="InterPro" id="IPR000531">
    <property type="entry name" value="Beta-barrel_TonB"/>
</dbReference>
<dbReference type="Gene3D" id="2.60.40.1120">
    <property type="entry name" value="Carboxypeptidase-like, regulatory domain"/>
    <property type="match status" value="1"/>
</dbReference>
<evidence type="ECO:0000256" key="8">
    <source>
        <dbReference type="PROSITE-ProRule" id="PRU01360"/>
    </source>
</evidence>
<dbReference type="EMBL" id="JBBVGT010000003">
    <property type="protein sequence ID" value="MFB5946472.1"/>
    <property type="molecule type" value="Genomic_DNA"/>
</dbReference>
<reference evidence="13 14" key="1">
    <citation type="submission" date="2024-04" db="EMBL/GenBank/DDBJ databases">
        <title>Albibacterium profundi sp. nov., isolated from sediment of the Challenger Deep of Mariana Trench.</title>
        <authorList>
            <person name="Wang Y."/>
        </authorList>
    </citation>
    <scope>NUCLEOTIDE SEQUENCE [LARGE SCALE GENOMIC DNA]</scope>
    <source>
        <strain evidence="13 14">RHL897</strain>
    </source>
</reference>
<evidence type="ECO:0000256" key="10">
    <source>
        <dbReference type="SAM" id="SignalP"/>
    </source>
</evidence>
<dbReference type="InterPro" id="IPR023996">
    <property type="entry name" value="TonB-dep_OMP_SusC/RagA"/>
</dbReference>
<evidence type="ECO:0000256" key="7">
    <source>
        <dbReference type="ARBA" id="ARBA00023237"/>
    </source>
</evidence>
<protein>
    <submittedName>
        <fullName evidence="13">TonB-dependent receptor</fullName>
    </submittedName>
</protein>